<dbReference type="Gene3D" id="1.20.1720.10">
    <property type="entry name" value="Multidrug resistance protein D"/>
    <property type="match status" value="1"/>
</dbReference>
<evidence type="ECO:0000313" key="7">
    <source>
        <dbReference type="EMBL" id="EFH81038.1"/>
    </source>
</evidence>
<accession>D6U2S4</accession>
<dbReference type="eggNOG" id="COG2814">
    <property type="taxonomic scope" value="Bacteria"/>
</dbReference>
<feature type="transmembrane region" description="Helical" evidence="5">
    <location>
        <begin position="158"/>
        <end position="182"/>
    </location>
</feature>
<comment type="subcellular location">
    <subcellularLocation>
        <location evidence="1">Cell membrane</location>
        <topology evidence="1">Multi-pass membrane protein</topology>
    </subcellularLocation>
</comment>
<dbReference type="PANTHER" id="PTHR42718:SF39">
    <property type="entry name" value="ACTINORHODIN TRANSPORTER-RELATED"/>
    <property type="match status" value="1"/>
</dbReference>
<feature type="transmembrane region" description="Helical" evidence="5">
    <location>
        <begin position="194"/>
        <end position="210"/>
    </location>
</feature>
<feature type="transmembrane region" description="Helical" evidence="5">
    <location>
        <begin position="62"/>
        <end position="78"/>
    </location>
</feature>
<feature type="transmembrane region" description="Helical" evidence="5">
    <location>
        <begin position="90"/>
        <end position="110"/>
    </location>
</feature>
<dbReference type="GO" id="GO:0005886">
    <property type="term" value="C:plasma membrane"/>
    <property type="evidence" value="ECO:0007669"/>
    <property type="project" value="UniProtKB-SubCell"/>
</dbReference>
<dbReference type="PROSITE" id="PS50850">
    <property type="entry name" value="MFS"/>
    <property type="match status" value="1"/>
</dbReference>
<evidence type="ECO:0000313" key="8">
    <source>
        <dbReference type="Proteomes" id="UP000004508"/>
    </source>
</evidence>
<evidence type="ECO:0000256" key="4">
    <source>
        <dbReference type="ARBA" id="ARBA00023136"/>
    </source>
</evidence>
<dbReference type="GO" id="GO:0022857">
    <property type="term" value="F:transmembrane transporter activity"/>
    <property type="evidence" value="ECO:0007669"/>
    <property type="project" value="InterPro"/>
</dbReference>
<feature type="transmembrane region" description="Helical" evidence="5">
    <location>
        <begin position="21"/>
        <end position="42"/>
    </location>
</feature>
<dbReference type="AlphaFoldDB" id="D6U2S4"/>
<comment type="caution">
    <text evidence="7">The sequence shown here is derived from an EMBL/GenBank/DDBJ whole genome shotgun (WGS) entry which is preliminary data.</text>
</comment>
<dbReference type="STRING" id="485913.Krac_1704"/>
<organism evidence="7 8">
    <name type="scientific">Ktedonobacter racemifer DSM 44963</name>
    <dbReference type="NCBI Taxonomy" id="485913"/>
    <lineage>
        <taxon>Bacteria</taxon>
        <taxon>Bacillati</taxon>
        <taxon>Chloroflexota</taxon>
        <taxon>Ktedonobacteria</taxon>
        <taxon>Ktedonobacterales</taxon>
        <taxon>Ktedonobacteraceae</taxon>
        <taxon>Ktedonobacter</taxon>
    </lineage>
</organism>
<dbReference type="SUPFAM" id="SSF103473">
    <property type="entry name" value="MFS general substrate transporter"/>
    <property type="match status" value="2"/>
</dbReference>
<feature type="transmembrane region" description="Helical" evidence="5">
    <location>
        <begin position="130"/>
        <end position="151"/>
    </location>
</feature>
<protein>
    <submittedName>
        <fullName evidence="7">Major facilitator superfamily MFS_1</fullName>
    </submittedName>
</protein>
<gene>
    <name evidence="7" type="ORF">Krac_1704</name>
</gene>
<dbReference type="RefSeq" id="WP_007918171.1">
    <property type="nucleotide sequence ID" value="NZ_ADVG01000004.1"/>
</dbReference>
<dbReference type="InterPro" id="IPR020846">
    <property type="entry name" value="MFS_dom"/>
</dbReference>
<keyword evidence="8" id="KW-1185">Reference proteome</keyword>
<evidence type="ECO:0000256" key="1">
    <source>
        <dbReference type="ARBA" id="ARBA00004651"/>
    </source>
</evidence>
<name>D6U2S4_KTERA</name>
<dbReference type="eggNOG" id="COG0477">
    <property type="taxonomic scope" value="Bacteria"/>
</dbReference>
<keyword evidence="3 5" id="KW-1133">Transmembrane helix</keyword>
<dbReference type="InterPro" id="IPR036259">
    <property type="entry name" value="MFS_trans_sf"/>
</dbReference>
<feature type="domain" description="Major facilitator superfamily (MFS) profile" evidence="6">
    <location>
        <begin position="24"/>
        <end position="341"/>
    </location>
</feature>
<dbReference type="Gene3D" id="1.20.1250.20">
    <property type="entry name" value="MFS general substrate transporter like domains"/>
    <property type="match status" value="1"/>
</dbReference>
<feature type="transmembrane region" description="Helical" evidence="5">
    <location>
        <begin position="260"/>
        <end position="280"/>
    </location>
</feature>
<dbReference type="Pfam" id="PF07690">
    <property type="entry name" value="MFS_1"/>
    <property type="match status" value="1"/>
</dbReference>
<dbReference type="OrthoDB" id="7375466at2"/>
<evidence type="ECO:0000256" key="5">
    <source>
        <dbReference type="SAM" id="Phobius"/>
    </source>
</evidence>
<dbReference type="InParanoid" id="D6U2S4"/>
<keyword evidence="2 5" id="KW-0812">Transmembrane</keyword>
<sequence>MDTQMISSPSEPQAHALNPRRWLMLVVVLCASFMGTLDEYIINVAVPSIQKELHSSFAEVQLIVAVYALAYAVLLVIGGRLGDLYGRKRLFLLGVGIFTTGMLGLSLYAGQLFLQAFYLQTVLRLSPLQAGLAFLVSSITFILMSSLSSFFSMRLNVWGMSVVAGLMTLAYLVTLLAAQWFVAIVGNGSDARRPLFTLGIGIGLLFTPLMSKTLEEIRVHDIGTASGVFATVSQLSGALGITLLGLIFSVVSASNGSRHAFVIATLVAVVLSLGLWLAVLPLKGSREASRIVPPLVEADVLECSHDWSGRILPASWYFDPGARVTGSERKDGASAQMVKEH</sequence>
<feature type="transmembrane region" description="Helical" evidence="5">
    <location>
        <begin position="222"/>
        <end position="248"/>
    </location>
</feature>
<keyword evidence="4 5" id="KW-0472">Membrane</keyword>
<dbReference type="PANTHER" id="PTHR42718">
    <property type="entry name" value="MAJOR FACILITATOR SUPERFAMILY MULTIDRUG TRANSPORTER MFSC"/>
    <property type="match status" value="1"/>
</dbReference>
<proteinExistence type="predicted"/>
<evidence type="ECO:0000259" key="6">
    <source>
        <dbReference type="PROSITE" id="PS50850"/>
    </source>
</evidence>
<dbReference type="EMBL" id="ADVG01000004">
    <property type="protein sequence ID" value="EFH81038.1"/>
    <property type="molecule type" value="Genomic_DNA"/>
</dbReference>
<reference evidence="7 8" key="1">
    <citation type="journal article" date="2011" name="Stand. Genomic Sci.">
        <title>Non-contiguous finished genome sequence and contextual data of the filamentous soil bacterium Ktedonobacter racemifer type strain (SOSP1-21).</title>
        <authorList>
            <person name="Chang Y.J."/>
            <person name="Land M."/>
            <person name="Hauser L."/>
            <person name="Chertkov O."/>
            <person name="Del Rio T.G."/>
            <person name="Nolan M."/>
            <person name="Copeland A."/>
            <person name="Tice H."/>
            <person name="Cheng J.F."/>
            <person name="Lucas S."/>
            <person name="Han C."/>
            <person name="Goodwin L."/>
            <person name="Pitluck S."/>
            <person name="Ivanova N."/>
            <person name="Ovchinikova G."/>
            <person name="Pati A."/>
            <person name="Chen A."/>
            <person name="Palaniappan K."/>
            <person name="Mavromatis K."/>
            <person name="Liolios K."/>
            <person name="Brettin T."/>
            <person name="Fiebig A."/>
            <person name="Rohde M."/>
            <person name="Abt B."/>
            <person name="Goker M."/>
            <person name="Detter J.C."/>
            <person name="Woyke T."/>
            <person name="Bristow J."/>
            <person name="Eisen J.A."/>
            <person name="Markowitz V."/>
            <person name="Hugenholtz P."/>
            <person name="Kyrpides N.C."/>
            <person name="Klenk H.P."/>
            <person name="Lapidus A."/>
        </authorList>
    </citation>
    <scope>NUCLEOTIDE SEQUENCE [LARGE SCALE GENOMIC DNA]</scope>
    <source>
        <strain evidence="8">DSM 44963</strain>
    </source>
</reference>
<evidence type="ECO:0000256" key="2">
    <source>
        <dbReference type="ARBA" id="ARBA00022692"/>
    </source>
</evidence>
<dbReference type="InterPro" id="IPR011701">
    <property type="entry name" value="MFS"/>
</dbReference>
<dbReference type="Proteomes" id="UP000004508">
    <property type="component" value="Unassembled WGS sequence"/>
</dbReference>
<evidence type="ECO:0000256" key="3">
    <source>
        <dbReference type="ARBA" id="ARBA00022989"/>
    </source>
</evidence>